<evidence type="ECO:0000256" key="4">
    <source>
        <dbReference type="ARBA" id="ARBA00022605"/>
    </source>
</evidence>
<dbReference type="GO" id="GO:0000287">
    <property type="term" value="F:magnesium ion binding"/>
    <property type="evidence" value="ECO:0007669"/>
    <property type="project" value="UniProtKB-UniRule"/>
</dbReference>
<comment type="caution">
    <text evidence="11">Lacks conserved residue(s) required for the propagation of feature annotation.</text>
</comment>
<keyword evidence="9 11" id="KW-0057">Aromatic amino acid biosynthesis</keyword>
<proteinExistence type="inferred from homology"/>
<evidence type="ECO:0000313" key="12">
    <source>
        <dbReference type="EMBL" id="KDR93992.1"/>
    </source>
</evidence>
<dbReference type="EMBL" id="JJMM01000026">
    <property type="protein sequence ID" value="KDR93992.1"/>
    <property type="molecule type" value="Genomic_DNA"/>
</dbReference>
<feature type="binding site" evidence="11">
    <location>
        <position position="18"/>
    </location>
    <ligand>
        <name>Mg(2+)</name>
        <dbReference type="ChEBI" id="CHEBI:18420"/>
    </ligand>
</feature>
<dbReference type="GO" id="GO:0009073">
    <property type="term" value="P:aromatic amino acid family biosynthetic process"/>
    <property type="evidence" value="ECO:0007669"/>
    <property type="project" value="UniProtKB-KW"/>
</dbReference>
<evidence type="ECO:0000256" key="9">
    <source>
        <dbReference type="ARBA" id="ARBA00023141"/>
    </source>
</evidence>
<comment type="subcellular location">
    <subcellularLocation>
        <location evidence="11">Cytoplasm</location>
    </subcellularLocation>
</comment>
<comment type="cofactor">
    <cofactor evidence="11">
        <name>Mg(2+)</name>
        <dbReference type="ChEBI" id="CHEBI:18420"/>
    </cofactor>
    <text evidence="11">Binds 1 Mg(2+) ion per subunit.</text>
</comment>
<comment type="subunit">
    <text evidence="11">Monomer.</text>
</comment>
<dbReference type="GO" id="GO:0004765">
    <property type="term" value="F:shikimate kinase activity"/>
    <property type="evidence" value="ECO:0007669"/>
    <property type="project" value="UniProtKB-UniRule"/>
</dbReference>
<dbReference type="GO" id="GO:0005524">
    <property type="term" value="F:ATP binding"/>
    <property type="evidence" value="ECO:0007669"/>
    <property type="project" value="UniProtKB-UniRule"/>
</dbReference>
<comment type="function">
    <text evidence="11">Catalyzes the specific phosphorylation of the 3-hydroxyl group of shikimic acid using ATP as a cosubstrate.</text>
</comment>
<dbReference type="OrthoDB" id="9800332at2"/>
<keyword evidence="7 11" id="KW-0418">Kinase</keyword>
<protein>
    <recommendedName>
        <fullName evidence="3 11">Shikimate kinase</fullName>
        <shortName evidence="11">SK</shortName>
        <ecNumber evidence="3 11">2.7.1.71</ecNumber>
    </recommendedName>
</protein>
<dbReference type="AlphaFoldDB" id="A0A069RIB2"/>
<evidence type="ECO:0000313" key="13">
    <source>
        <dbReference type="Proteomes" id="UP000027946"/>
    </source>
</evidence>
<comment type="similarity">
    <text evidence="2 11">Belongs to the shikimate kinase family.</text>
</comment>
<keyword evidence="13" id="KW-1185">Reference proteome</keyword>
<keyword evidence="5 11" id="KW-0808">Transferase</keyword>
<dbReference type="STRING" id="1121324.CLIT_23c02640"/>
<comment type="pathway">
    <text evidence="1 11">Metabolic intermediate biosynthesis; chorismate biosynthesis; chorismate from D-erythrose 4-phosphate and phosphoenolpyruvate: step 5/7.</text>
</comment>
<accession>A0A069RIB2</accession>
<dbReference type="Gene3D" id="3.40.50.300">
    <property type="entry name" value="P-loop containing nucleotide triphosphate hydrolases"/>
    <property type="match status" value="1"/>
</dbReference>
<evidence type="ECO:0000256" key="8">
    <source>
        <dbReference type="ARBA" id="ARBA00022840"/>
    </source>
</evidence>
<feature type="binding site" evidence="11">
    <location>
        <position position="140"/>
    </location>
    <ligand>
        <name>substrate</name>
    </ligand>
</feature>
<evidence type="ECO:0000256" key="6">
    <source>
        <dbReference type="ARBA" id="ARBA00022741"/>
    </source>
</evidence>
<feature type="binding site" evidence="11">
    <location>
        <position position="82"/>
    </location>
    <ligand>
        <name>substrate</name>
    </ligand>
</feature>
<evidence type="ECO:0000256" key="7">
    <source>
        <dbReference type="ARBA" id="ARBA00022777"/>
    </source>
</evidence>
<gene>
    <name evidence="11 12" type="primary">aroK</name>
    <name evidence="12" type="ORF">CLIT_23c02640</name>
</gene>
<dbReference type="PANTHER" id="PTHR21087:SF16">
    <property type="entry name" value="SHIKIMATE KINASE 1, CHLOROPLASTIC"/>
    <property type="match status" value="1"/>
</dbReference>
<evidence type="ECO:0000256" key="2">
    <source>
        <dbReference type="ARBA" id="ARBA00006997"/>
    </source>
</evidence>
<dbReference type="InterPro" id="IPR023000">
    <property type="entry name" value="Shikimate_kinase_CS"/>
</dbReference>
<dbReference type="GO" id="GO:0005829">
    <property type="term" value="C:cytosol"/>
    <property type="evidence" value="ECO:0007669"/>
    <property type="project" value="TreeGrafter"/>
</dbReference>
<dbReference type="SUPFAM" id="SSF52540">
    <property type="entry name" value="P-loop containing nucleoside triphosphate hydrolases"/>
    <property type="match status" value="1"/>
</dbReference>
<evidence type="ECO:0000256" key="10">
    <source>
        <dbReference type="ARBA" id="ARBA00048567"/>
    </source>
</evidence>
<dbReference type="CDD" id="cd00464">
    <property type="entry name" value="SK"/>
    <property type="match status" value="1"/>
</dbReference>
<dbReference type="RefSeq" id="WP_052636388.1">
    <property type="nucleotide sequence ID" value="NZ_FSRH01000003.1"/>
</dbReference>
<dbReference type="GO" id="GO:0009423">
    <property type="term" value="P:chorismate biosynthetic process"/>
    <property type="evidence" value="ECO:0007669"/>
    <property type="project" value="UniProtKB-UniRule"/>
</dbReference>
<dbReference type="HAMAP" id="MF_00109">
    <property type="entry name" value="Shikimate_kinase"/>
    <property type="match status" value="1"/>
</dbReference>
<evidence type="ECO:0000256" key="11">
    <source>
        <dbReference type="HAMAP-Rule" id="MF_00109"/>
    </source>
</evidence>
<dbReference type="InterPro" id="IPR000623">
    <property type="entry name" value="Shikimate_kinase/TSH1"/>
</dbReference>
<dbReference type="InterPro" id="IPR031322">
    <property type="entry name" value="Shikimate/glucono_kinase"/>
</dbReference>
<feature type="binding site" evidence="11">
    <location>
        <position position="60"/>
    </location>
    <ligand>
        <name>substrate</name>
    </ligand>
</feature>
<dbReference type="Proteomes" id="UP000027946">
    <property type="component" value="Unassembled WGS sequence"/>
</dbReference>
<dbReference type="PROSITE" id="PS01128">
    <property type="entry name" value="SHIKIMATE_KINASE"/>
    <property type="match status" value="1"/>
</dbReference>
<dbReference type="EC" id="2.7.1.71" evidence="3 11"/>
<feature type="binding site" evidence="11">
    <location>
        <position position="36"/>
    </location>
    <ligand>
        <name>substrate</name>
    </ligand>
</feature>
<evidence type="ECO:0000256" key="1">
    <source>
        <dbReference type="ARBA" id="ARBA00004842"/>
    </source>
</evidence>
<comment type="catalytic activity">
    <reaction evidence="10 11">
        <text>shikimate + ATP = 3-phosphoshikimate + ADP + H(+)</text>
        <dbReference type="Rhea" id="RHEA:13121"/>
        <dbReference type="ChEBI" id="CHEBI:15378"/>
        <dbReference type="ChEBI" id="CHEBI:30616"/>
        <dbReference type="ChEBI" id="CHEBI:36208"/>
        <dbReference type="ChEBI" id="CHEBI:145989"/>
        <dbReference type="ChEBI" id="CHEBI:456216"/>
        <dbReference type="EC" id="2.7.1.71"/>
    </reaction>
</comment>
<reference evidence="12 13" key="1">
    <citation type="submission" date="2014-03" db="EMBL/GenBank/DDBJ databases">
        <title>Genome sequence of Clostridium litorale W6, DSM 5388.</title>
        <authorList>
            <person name="Poehlein A."/>
            <person name="Jagirdar A."/>
            <person name="Khonsari B."/>
            <person name="Chibani C.M."/>
            <person name="Gutierrez Gutierrez D.A."/>
            <person name="Davydova E."/>
            <person name="Alghaithi H.S."/>
            <person name="Nair K.P."/>
            <person name="Dhamotharan K."/>
            <person name="Chandran L."/>
            <person name="G W."/>
            <person name="Daniel R."/>
        </authorList>
    </citation>
    <scope>NUCLEOTIDE SEQUENCE [LARGE SCALE GENOMIC DNA]</scope>
    <source>
        <strain evidence="12 13">W6</strain>
    </source>
</reference>
<sequence>MENKKNISIIGFMASGKSTIGKELADRLSYGFVDTDELIEEKEGRSIKSMFETEGEGYFRDAESTAVEEVCAMEGLVVSTGGGAVLRSQNVQMLRKNSTVVWLRANRETILENLRRSEDVRPLMKKGEQEIKVDNMLFERAPKYKNAAHVIVDVDGKNVEDIVFEILFNLGKI</sequence>
<keyword evidence="6 11" id="KW-0547">Nucleotide-binding</keyword>
<dbReference type="eggNOG" id="COG0703">
    <property type="taxonomic scope" value="Bacteria"/>
</dbReference>
<dbReference type="InterPro" id="IPR027417">
    <property type="entry name" value="P-loop_NTPase"/>
</dbReference>
<keyword evidence="4 11" id="KW-0028">Amino-acid biosynthesis</keyword>
<dbReference type="PANTHER" id="PTHR21087">
    <property type="entry name" value="SHIKIMATE KINASE"/>
    <property type="match status" value="1"/>
</dbReference>
<feature type="binding site" evidence="11">
    <location>
        <begin position="14"/>
        <end position="19"/>
    </location>
    <ligand>
        <name>ATP</name>
        <dbReference type="ChEBI" id="CHEBI:30616"/>
    </ligand>
</feature>
<dbReference type="GO" id="GO:0008652">
    <property type="term" value="P:amino acid biosynthetic process"/>
    <property type="evidence" value="ECO:0007669"/>
    <property type="project" value="UniProtKB-KW"/>
</dbReference>
<evidence type="ECO:0000256" key="5">
    <source>
        <dbReference type="ARBA" id="ARBA00022679"/>
    </source>
</evidence>
<organism evidence="12 13">
    <name type="scientific">Peptoclostridium litorale DSM 5388</name>
    <dbReference type="NCBI Taxonomy" id="1121324"/>
    <lineage>
        <taxon>Bacteria</taxon>
        <taxon>Bacillati</taxon>
        <taxon>Bacillota</taxon>
        <taxon>Clostridia</taxon>
        <taxon>Peptostreptococcales</taxon>
        <taxon>Peptoclostridiaceae</taxon>
        <taxon>Peptoclostridium</taxon>
    </lineage>
</organism>
<keyword evidence="11" id="KW-0963">Cytoplasm</keyword>
<keyword evidence="8 11" id="KW-0067">ATP-binding</keyword>
<evidence type="ECO:0000256" key="3">
    <source>
        <dbReference type="ARBA" id="ARBA00012154"/>
    </source>
</evidence>
<name>A0A069RIB2_PEPLI</name>
<keyword evidence="11" id="KW-0460">Magnesium</keyword>
<dbReference type="PRINTS" id="PR01100">
    <property type="entry name" value="SHIKIMTKNASE"/>
</dbReference>
<dbReference type="Pfam" id="PF01202">
    <property type="entry name" value="SKI"/>
    <property type="match status" value="1"/>
</dbReference>
<keyword evidence="11" id="KW-0479">Metal-binding</keyword>
<dbReference type="UniPathway" id="UPA00053">
    <property type="reaction ID" value="UER00088"/>
</dbReference>
<feature type="binding site" evidence="11">
    <location>
        <position position="121"/>
    </location>
    <ligand>
        <name>ATP</name>
        <dbReference type="ChEBI" id="CHEBI:30616"/>
    </ligand>
</feature>
<comment type="caution">
    <text evidence="12">The sequence shown here is derived from an EMBL/GenBank/DDBJ whole genome shotgun (WGS) entry which is preliminary data.</text>
</comment>